<dbReference type="PANTHER" id="PTHR21666:SF286">
    <property type="entry name" value="LIPOPROTEIN NLPD"/>
    <property type="match status" value="1"/>
</dbReference>
<dbReference type="PATRIC" id="fig|1411148.3.peg.890"/>
<evidence type="ECO:0000256" key="1">
    <source>
        <dbReference type="SAM" id="Phobius"/>
    </source>
</evidence>
<accession>W2C4K4</accession>
<protein>
    <submittedName>
        <fullName evidence="3">Peptidase M23</fullName>
    </submittedName>
</protein>
<gene>
    <name evidence="3" type="ORF">N425_06055</name>
</gene>
<keyword evidence="1" id="KW-0472">Membrane</keyword>
<keyword evidence="1" id="KW-0812">Transmembrane</keyword>
<dbReference type="Gene3D" id="2.70.70.10">
    <property type="entry name" value="Glucose Permease (Domain IIA)"/>
    <property type="match status" value="1"/>
</dbReference>
<dbReference type="InterPro" id="IPR016047">
    <property type="entry name" value="M23ase_b-sheet_dom"/>
</dbReference>
<dbReference type="Proteomes" id="UP000018837">
    <property type="component" value="Unassembled WGS sequence"/>
</dbReference>
<evidence type="ECO:0000313" key="4">
    <source>
        <dbReference type="Proteomes" id="UP000018837"/>
    </source>
</evidence>
<comment type="caution">
    <text evidence="3">The sequence shown here is derived from an EMBL/GenBank/DDBJ whole genome shotgun (WGS) entry which is preliminary data.</text>
</comment>
<dbReference type="Pfam" id="PF01551">
    <property type="entry name" value="Peptidase_M23"/>
    <property type="match status" value="1"/>
</dbReference>
<feature type="domain" description="M23ase beta-sheet core" evidence="2">
    <location>
        <begin position="204"/>
        <end position="299"/>
    </location>
</feature>
<evidence type="ECO:0000259" key="2">
    <source>
        <dbReference type="Pfam" id="PF01551"/>
    </source>
</evidence>
<dbReference type="SUPFAM" id="SSF51261">
    <property type="entry name" value="Duplicated hybrid motif"/>
    <property type="match status" value="1"/>
</dbReference>
<sequence>MGLFKSKKIYYKYNTETLSFERVYPTVKQRIFAVVRHASIGILVGVALFFLFANIFSSPMESLLQKENKLLQTQYEVLSLQLNDALEVLDDIQQRDENLYRAIFQARSIPESVRKPGFGGTNRYAYLSSLSNADLVIETTQKLDMLKKQLYVESNSLEELISIGKSLEERVRCIPAIQPISNKDLKRTASGYGTRIDPIYHTLRFHAGMDFAAPMGTDIYATGNGRIILAGWKQGYGNCVIIDHGYSYKTLYGHMEKILVREGQSVTRGEVIGLVGSTGKSTGPHLHYEVHINDKPDNPAKYYYQDLNPEEYDQMLQLSENHGQVLD</sequence>
<dbReference type="FunFam" id="2.70.70.10:FF:000006">
    <property type="entry name" value="M23 family peptidase"/>
    <property type="match status" value="1"/>
</dbReference>
<organism evidence="3 4">
    <name type="scientific">Tannerella sp. oral taxon BU063 isolate Cell 2</name>
    <dbReference type="NCBI Taxonomy" id="1411148"/>
    <lineage>
        <taxon>Bacteria</taxon>
        <taxon>Pseudomonadati</taxon>
        <taxon>Bacteroidota</taxon>
        <taxon>Bacteroidia</taxon>
        <taxon>Bacteroidales</taxon>
        <taxon>Tannerellaceae</taxon>
        <taxon>Tannerella</taxon>
    </lineage>
</organism>
<dbReference type="InterPro" id="IPR011055">
    <property type="entry name" value="Dup_hybrid_motif"/>
</dbReference>
<dbReference type="PANTHER" id="PTHR21666">
    <property type="entry name" value="PEPTIDASE-RELATED"/>
    <property type="match status" value="1"/>
</dbReference>
<proteinExistence type="predicted"/>
<dbReference type="InterPro" id="IPR050570">
    <property type="entry name" value="Cell_wall_metabolism_enzyme"/>
</dbReference>
<keyword evidence="1" id="KW-1133">Transmembrane helix</keyword>
<evidence type="ECO:0000313" key="3">
    <source>
        <dbReference type="EMBL" id="ETK02119.1"/>
    </source>
</evidence>
<dbReference type="EMBL" id="AYUF01000408">
    <property type="protein sequence ID" value="ETK02119.1"/>
    <property type="molecule type" value="Genomic_DNA"/>
</dbReference>
<feature type="transmembrane region" description="Helical" evidence="1">
    <location>
        <begin position="38"/>
        <end position="56"/>
    </location>
</feature>
<dbReference type="AlphaFoldDB" id="W2C4K4"/>
<dbReference type="CDD" id="cd12797">
    <property type="entry name" value="M23_peptidase"/>
    <property type="match status" value="1"/>
</dbReference>
<name>W2C4K4_9BACT</name>
<reference evidence="3 4" key="1">
    <citation type="submission" date="2013-11" db="EMBL/GenBank/DDBJ databases">
        <title>Single cell genomics of uncultured Tannerella BU063 (oral taxon 286).</title>
        <authorList>
            <person name="Beall C.J."/>
            <person name="Campbell A.G."/>
            <person name="Griffen A.L."/>
            <person name="Podar M."/>
            <person name="Leys E.J."/>
        </authorList>
    </citation>
    <scope>NUCLEOTIDE SEQUENCE [LARGE SCALE GENOMIC DNA]</scope>
    <source>
        <strain evidence="3">Cell 2</strain>
    </source>
</reference>
<dbReference type="GO" id="GO:0004222">
    <property type="term" value="F:metalloendopeptidase activity"/>
    <property type="evidence" value="ECO:0007669"/>
    <property type="project" value="TreeGrafter"/>
</dbReference>